<dbReference type="RefSeq" id="WP_096360092.1">
    <property type="nucleotide sequence ID" value="NZ_AP014879.1"/>
</dbReference>
<feature type="chain" id="PRO_5008572336" description="AMIN domain-containing protein" evidence="1">
    <location>
        <begin position="24"/>
        <end position="165"/>
    </location>
</feature>
<evidence type="ECO:0000313" key="2">
    <source>
        <dbReference type="EMBL" id="BAV33210.1"/>
    </source>
</evidence>
<dbReference type="KEGG" id="slim:SCL_0890"/>
<dbReference type="AlphaFoldDB" id="A0A1B4XEI2"/>
<dbReference type="EMBL" id="AP014879">
    <property type="protein sequence ID" value="BAV33210.1"/>
    <property type="molecule type" value="Genomic_DNA"/>
</dbReference>
<dbReference type="Proteomes" id="UP000243180">
    <property type="component" value="Chromosome"/>
</dbReference>
<accession>A0A1B4XEI2</accession>
<name>A0A1B4XEI2_9GAMM</name>
<feature type="signal peptide" evidence="1">
    <location>
        <begin position="1"/>
        <end position="23"/>
    </location>
</feature>
<protein>
    <recommendedName>
        <fullName evidence="4">AMIN domain-containing protein</fullName>
    </recommendedName>
</protein>
<evidence type="ECO:0000256" key="1">
    <source>
        <dbReference type="SAM" id="SignalP"/>
    </source>
</evidence>
<sequence length="165" mass="18225">MKSPLLGLTLLFMVIAGPGIVSAQEVLLDDVETAVEPEWAEIRIHFTMPVNYVSHFPQEHGQLLKIFVNIAALDLQDISLRQETRHVSATPVLPAATITFDPPVSLNLQRDPWSLTVRFNRDVNYNVRPGDDNRSIVIYLPVVPVETGPANAPRNTPAAKSNPAK</sequence>
<evidence type="ECO:0008006" key="4">
    <source>
        <dbReference type="Google" id="ProtNLM"/>
    </source>
</evidence>
<reference evidence="2 3" key="1">
    <citation type="submission" date="2015-05" db="EMBL/GenBank/DDBJ databases">
        <title>Complete genome sequence of a sulfur-oxidizing gammaproteobacterium strain HA5.</title>
        <authorList>
            <person name="Miura A."/>
            <person name="Kojima H."/>
            <person name="Fukui M."/>
        </authorList>
    </citation>
    <scope>NUCLEOTIDE SEQUENCE [LARGE SCALE GENOMIC DNA]</scope>
    <source>
        <strain evidence="2 3">HA5</strain>
    </source>
</reference>
<keyword evidence="3" id="KW-1185">Reference proteome</keyword>
<dbReference type="InParanoid" id="A0A1B4XEI2"/>
<gene>
    <name evidence="2" type="ORF">SCL_0890</name>
</gene>
<proteinExistence type="predicted"/>
<organism evidence="2 3">
    <name type="scientific">Sulfuricaulis limicola</name>
    <dbReference type="NCBI Taxonomy" id="1620215"/>
    <lineage>
        <taxon>Bacteria</taxon>
        <taxon>Pseudomonadati</taxon>
        <taxon>Pseudomonadota</taxon>
        <taxon>Gammaproteobacteria</taxon>
        <taxon>Acidiferrobacterales</taxon>
        <taxon>Acidiferrobacteraceae</taxon>
        <taxon>Sulfuricaulis</taxon>
    </lineage>
</organism>
<keyword evidence="1" id="KW-0732">Signal</keyword>
<dbReference type="OrthoDB" id="9976576at2"/>
<evidence type="ECO:0000313" key="3">
    <source>
        <dbReference type="Proteomes" id="UP000243180"/>
    </source>
</evidence>